<accession>A0ABV7DAV6</accession>
<protein>
    <submittedName>
        <fullName evidence="2">Cupin domain-containing protein</fullName>
    </submittedName>
</protein>
<dbReference type="SUPFAM" id="SSF51182">
    <property type="entry name" value="RmlC-like cupins"/>
    <property type="match status" value="1"/>
</dbReference>
<evidence type="ECO:0000313" key="3">
    <source>
        <dbReference type="Proteomes" id="UP001595377"/>
    </source>
</evidence>
<gene>
    <name evidence="2" type="ORF">ACFOHH_01055</name>
</gene>
<dbReference type="Gene3D" id="2.60.120.10">
    <property type="entry name" value="Jelly Rolls"/>
    <property type="match status" value="1"/>
</dbReference>
<reference evidence="3" key="1">
    <citation type="journal article" date="2019" name="Int. J. Syst. Evol. Microbiol.">
        <title>The Global Catalogue of Microorganisms (GCM) 10K type strain sequencing project: providing services to taxonomists for standard genome sequencing and annotation.</title>
        <authorList>
            <consortium name="The Broad Institute Genomics Platform"/>
            <consortium name="The Broad Institute Genome Sequencing Center for Infectious Disease"/>
            <person name="Wu L."/>
            <person name="Ma J."/>
        </authorList>
    </citation>
    <scope>NUCLEOTIDE SEQUENCE [LARGE SCALE GENOMIC DNA]</scope>
    <source>
        <strain evidence="3">KCTC 52677</strain>
    </source>
</reference>
<name>A0ABV7DAV6_9HYPH</name>
<dbReference type="Pfam" id="PF05899">
    <property type="entry name" value="Cupin_3"/>
    <property type="match status" value="1"/>
</dbReference>
<dbReference type="PANTHER" id="PTHR40943:SF1">
    <property type="entry name" value="CYTOPLASMIC PROTEIN"/>
    <property type="match status" value="1"/>
</dbReference>
<dbReference type="Proteomes" id="UP001595377">
    <property type="component" value="Unassembled WGS sequence"/>
</dbReference>
<organism evidence="2 3">
    <name type="scientific">Shinella pollutisoli</name>
    <dbReference type="NCBI Taxonomy" id="2250594"/>
    <lineage>
        <taxon>Bacteria</taxon>
        <taxon>Pseudomonadati</taxon>
        <taxon>Pseudomonadota</taxon>
        <taxon>Alphaproteobacteria</taxon>
        <taxon>Hyphomicrobiales</taxon>
        <taxon>Rhizobiaceae</taxon>
        <taxon>Shinella</taxon>
    </lineage>
</organism>
<sequence>MVLKLMLAAMVAVSARPRQPAAPAPAPVVAAAIDELELEPAPIRREWILRGDPQARASTHSDASDRQAMTAVWDCTAGTFRWHFDWDETVVIVEGAVHVTAEDGSERTLSAGDIAYFPAGSWATWHVEDYVRKVAFCRRQFPAPVAAALKVGDRMRRGLARVGLAA</sequence>
<dbReference type="CDD" id="cd02227">
    <property type="entry name" value="cupin_TM1112-like"/>
    <property type="match status" value="1"/>
</dbReference>
<evidence type="ECO:0000259" key="1">
    <source>
        <dbReference type="Pfam" id="PF05899"/>
    </source>
</evidence>
<dbReference type="PANTHER" id="PTHR40943">
    <property type="entry name" value="CYTOPLASMIC PROTEIN-RELATED"/>
    <property type="match status" value="1"/>
</dbReference>
<evidence type="ECO:0000313" key="2">
    <source>
        <dbReference type="EMBL" id="MFC3071688.1"/>
    </source>
</evidence>
<keyword evidence="3" id="KW-1185">Reference proteome</keyword>
<dbReference type="InterPro" id="IPR014710">
    <property type="entry name" value="RmlC-like_jellyroll"/>
</dbReference>
<feature type="domain" description="(S)-ureidoglycine aminohydrolase cupin" evidence="1">
    <location>
        <begin position="65"/>
        <end position="134"/>
    </location>
</feature>
<proteinExistence type="predicted"/>
<dbReference type="EMBL" id="JBHRSP010000001">
    <property type="protein sequence ID" value="MFC3071688.1"/>
    <property type="molecule type" value="Genomic_DNA"/>
</dbReference>
<dbReference type="InterPro" id="IPR011051">
    <property type="entry name" value="RmlC_Cupin_sf"/>
</dbReference>
<dbReference type="InterPro" id="IPR008579">
    <property type="entry name" value="UGlyAH_Cupin_dom"/>
</dbReference>
<comment type="caution">
    <text evidence="2">The sequence shown here is derived from an EMBL/GenBank/DDBJ whole genome shotgun (WGS) entry which is preliminary data.</text>
</comment>
<dbReference type="RefSeq" id="WP_257316375.1">
    <property type="nucleotide sequence ID" value="NZ_JANFDG010000019.1"/>
</dbReference>